<reference evidence="2 3" key="1">
    <citation type="submission" date="2016-03" db="EMBL/GenBank/DDBJ databases">
        <title>Comparative genomics of the ectomycorrhizal sister species Rhizopogon vinicolor and Rhizopogon vesiculosus (Basidiomycota: Boletales) reveals a divergence of the mating type B locus.</title>
        <authorList>
            <person name="Mujic A.B."/>
            <person name="Kuo A."/>
            <person name="Tritt A."/>
            <person name="Lipzen A."/>
            <person name="Chen C."/>
            <person name="Johnson J."/>
            <person name="Sharma A."/>
            <person name="Barry K."/>
            <person name="Grigoriev I.V."/>
            <person name="Spatafora J.W."/>
        </authorList>
    </citation>
    <scope>NUCLEOTIDE SEQUENCE [LARGE SCALE GENOMIC DNA]</scope>
    <source>
        <strain evidence="2 3">AM-OR11-056</strain>
    </source>
</reference>
<dbReference type="OrthoDB" id="2637653at2759"/>
<proteinExistence type="predicted"/>
<dbReference type="STRING" id="180088.A0A1J8Q701"/>
<feature type="transmembrane region" description="Helical" evidence="1">
    <location>
        <begin position="90"/>
        <end position="109"/>
    </location>
</feature>
<evidence type="ECO:0000313" key="3">
    <source>
        <dbReference type="Proteomes" id="UP000183567"/>
    </source>
</evidence>
<dbReference type="AlphaFoldDB" id="A0A1J8Q701"/>
<feature type="transmembrane region" description="Helical" evidence="1">
    <location>
        <begin position="206"/>
        <end position="226"/>
    </location>
</feature>
<feature type="transmembrane region" description="Helical" evidence="1">
    <location>
        <begin position="121"/>
        <end position="144"/>
    </location>
</feature>
<dbReference type="Proteomes" id="UP000183567">
    <property type="component" value="Unassembled WGS sequence"/>
</dbReference>
<keyword evidence="3" id="KW-1185">Reference proteome</keyword>
<dbReference type="EMBL" id="LVVM01006642">
    <property type="protein sequence ID" value="OJA07508.1"/>
    <property type="molecule type" value="Genomic_DNA"/>
</dbReference>
<keyword evidence="1" id="KW-0812">Transmembrane</keyword>
<comment type="caution">
    <text evidence="2">The sequence shown here is derived from an EMBL/GenBank/DDBJ whole genome shotgun (WGS) entry which is preliminary data.</text>
</comment>
<organism evidence="2 3">
    <name type="scientific">Rhizopogon vesiculosus</name>
    <dbReference type="NCBI Taxonomy" id="180088"/>
    <lineage>
        <taxon>Eukaryota</taxon>
        <taxon>Fungi</taxon>
        <taxon>Dikarya</taxon>
        <taxon>Basidiomycota</taxon>
        <taxon>Agaricomycotina</taxon>
        <taxon>Agaricomycetes</taxon>
        <taxon>Agaricomycetidae</taxon>
        <taxon>Boletales</taxon>
        <taxon>Suillineae</taxon>
        <taxon>Rhizopogonaceae</taxon>
        <taxon>Rhizopogon</taxon>
    </lineage>
</organism>
<sequence>MSPSTEHDAVGRNMLIVSTTLIGLTVLEYAWNIRFEIRVIWPQFWKNPEAKIFVIVRYLGLAGLSVFNIWFANRMASGIPSRPLACRAWYIYEIVTMQCLLMSEELLLTRRVCKMYNNDKYILGILSIFVGAQCAVMAVAARIIVPTLSSSPTCVLVEPHPAQVYVGALTAAVHLCLLVMILWRYLRGNWPKLLHSYIKIMVRDSVCTLIAVSGGFIYVTIAPMMAQPLMSQNLFFPVMLFFIWFGVGRLILGKERFLQESQNLQLTEVDLDNLEPLEDCDISSARPSDSKVTIAVDSELGIEAEEDIADGYIYDWVDSASLSNCASTIISMETGNGGESSGSRN</sequence>
<evidence type="ECO:0008006" key="4">
    <source>
        <dbReference type="Google" id="ProtNLM"/>
    </source>
</evidence>
<feature type="transmembrane region" description="Helical" evidence="1">
    <location>
        <begin position="52"/>
        <end position="70"/>
    </location>
</feature>
<protein>
    <recommendedName>
        <fullName evidence="4">Transmembrane protein</fullName>
    </recommendedName>
</protein>
<accession>A0A1J8Q701</accession>
<keyword evidence="1" id="KW-0472">Membrane</keyword>
<feature type="transmembrane region" description="Helical" evidence="1">
    <location>
        <begin position="12"/>
        <end position="31"/>
    </location>
</feature>
<evidence type="ECO:0000313" key="2">
    <source>
        <dbReference type="EMBL" id="OJA07508.1"/>
    </source>
</evidence>
<gene>
    <name evidence="2" type="ORF">AZE42_09223</name>
</gene>
<feature type="transmembrane region" description="Helical" evidence="1">
    <location>
        <begin position="232"/>
        <end position="252"/>
    </location>
</feature>
<evidence type="ECO:0000256" key="1">
    <source>
        <dbReference type="SAM" id="Phobius"/>
    </source>
</evidence>
<feature type="transmembrane region" description="Helical" evidence="1">
    <location>
        <begin position="164"/>
        <end position="186"/>
    </location>
</feature>
<name>A0A1J8Q701_9AGAM</name>
<keyword evidence="1" id="KW-1133">Transmembrane helix</keyword>